<evidence type="ECO:0000256" key="2">
    <source>
        <dbReference type="ARBA" id="ARBA00022846"/>
    </source>
</evidence>
<dbReference type="SUPFAM" id="SSF82185">
    <property type="entry name" value="Histone H3 K4-specific methyltransferase SET7/9 N-terminal domain"/>
    <property type="match status" value="1"/>
</dbReference>
<dbReference type="Proteomes" id="UP000076502">
    <property type="component" value="Unassembled WGS sequence"/>
</dbReference>
<gene>
    <name evidence="5" type="ORF">WN55_06168</name>
</gene>
<dbReference type="PANTHER" id="PTHR46437">
    <property type="entry name" value="MORN REPEAT-CONTAINING PROTEIN 5"/>
    <property type="match status" value="1"/>
</dbReference>
<dbReference type="AlphaFoldDB" id="A0A154P2C9"/>
<evidence type="ECO:0000313" key="6">
    <source>
        <dbReference type="Proteomes" id="UP000076502"/>
    </source>
</evidence>
<dbReference type="EMBL" id="KQ434803">
    <property type="protein sequence ID" value="KZC05993.1"/>
    <property type="molecule type" value="Genomic_DNA"/>
</dbReference>
<dbReference type="GO" id="GO:0031514">
    <property type="term" value="C:motile cilium"/>
    <property type="evidence" value="ECO:0007669"/>
    <property type="project" value="UniProtKB-SubCell"/>
</dbReference>
<protein>
    <submittedName>
        <fullName evidence="5">MORN repeat-containing protein 5</fullName>
    </submittedName>
</protein>
<comment type="subcellular location">
    <subcellularLocation>
        <location evidence="1">Cell projection</location>
        <location evidence="1">Cilium</location>
        <location evidence="1">Flagellum</location>
    </subcellularLocation>
</comment>
<name>A0A154P2C9_DUFNO</name>
<keyword evidence="4" id="KW-0966">Cell projection</keyword>
<dbReference type="InterPro" id="IPR042814">
    <property type="entry name" value="Morn5"/>
</dbReference>
<dbReference type="STRING" id="178035.A0A154P2C9"/>
<organism evidence="5 6">
    <name type="scientific">Dufourea novaeangliae</name>
    <name type="common">Sweat bee</name>
    <dbReference type="NCBI Taxonomy" id="178035"/>
    <lineage>
        <taxon>Eukaryota</taxon>
        <taxon>Metazoa</taxon>
        <taxon>Ecdysozoa</taxon>
        <taxon>Arthropoda</taxon>
        <taxon>Hexapoda</taxon>
        <taxon>Insecta</taxon>
        <taxon>Pterygota</taxon>
        <taxon>Neoptera</taxon>
        <taxon>Endopterygota</taxon>
        <taxon>Hymenoptera</taxon>
        <taxon>Apocrita</taxon>
        <taxon>Aculeata</taxon>
        <taxon>Apoidea</taxon>
        <taxon>Anthophila</taxon>
        <taxon>Halictidae</taxon>
        <taxon>Rophitinae</taxon>
        <taxon>Dufourea</taxon>
    </lineage>
</organism>
<evidence type="ECO:0000256" key="3">
    <source>
        <dbReference type="ARBA" id="ARBA00023069"/>
    </source>
</evidence>
<evidence type="ECO:0000256" key="4">
    <source>
        <dbReference type="ARBA" id="ARBA00023273"/>
    </source>
</evidence>
<dbReference type="Gene3D" id="2.20.110.10">
    <property type="entry name" value="Histone H3 K4-specific methyltransferase SET7/9 N-terminal domain"/>
    <property type="match status" value="1"/>
</dbReference>
<evidence type="ECO:0000313" key="5">
    <source>
        <dbReference type="EMBL" id="KZC05993.1"/>
    </source>
</evidence>
<keyword evidence="3" id="KW-0969">Cilium</keyword>
<evidence type="ECO:0000256" key="1">
    <source>
        <dbReference type="ARBA" id="ARBA00004230"/>
    </source>
</evidence>
<keyword evidence="6" id="KW-1185">Reference proteome</keyword>
<dbReference type="OrthoDB" id="300500at2759"/>
<dbReference type="PANTHER" id="PTHR46437:SF1">
    <property type="entry name" value="MORN REPEAT-CONTAINING PROTEIN 5"/>
    <property type="match status" value="1"/>
</dbReference>
<sequence length="230" mass="26990">MKAGLKNFEERTRFVDGNEYVGTWNALGMDGIGTYILPHSAKFDGEFRDDTFHGYGSVRWPRGQRMDGIWSEGECKDKRYIFEDGLIFLENGWEYCNFPDRRYDWCLKYGLRPAGATLRNNKKTETLIPPFCYDAGIGIFNPYTYCIASYRDPNKKTWGILKVVEIPTAKMVQWIQNHCQKAWTEPTGHREILYENWFSRKGDATVFSLELLPFSNASSESWWKRYKTFQ</sequence>
<proteinExistence type="predicted"/>
<keyword evidence="2" id="KW-0282">Flagellum</keyword>
<reference evidence="5 6" key="1">
    <citation type="submission" date="2015-07" db="EMBL/GenBank/DDBJ databases">
        <title>The genome of Dufourea novaeangliae.</title>
        <authorList>
            <person name="Pan H."/>
            <person name="Kapheim K."/>
        </authorList>
    </citation>
    <scope>NUCLEOTIDE SEQUENCE [LARGE SCALE GENOMIC DNA]</scope>
    <source>
        <strain evidence="5">0120121106</strain>
        <tissue evidence="5">Whole body</tissue>
    </source>
</reference>
<accession>A0A154P2C9</accession>